<keyword evidence="2" id="KW-0472">Membrane</keyword>
<evidence type="ECO:0000313" key="3">
    <source>
        <dbReference type="EMBL" id="KAJ2933757.1"/>
    </source>
</evidence>
<evidence type="ECO:0000313" key="4">
    <source>
        <dbReference type="Proteomes" id="UP001140091"/>
    </source>
</evidence>
<feature type="compositionally biased region" description="Basic and acidic residues" evidence="1">
    <location>
        <begin position="108"/>
        <end position="118"/>
    </location>
</feature>
<evidence type="ECO:0000256" key="1">
    <source>
        <dbReference type="SAM" id="MobiDB-lite"/>
    </source>
</evidence>
<name>A0A9W8MKX5_9AGAR</name>
<feature type="non-terminal residue" evidence="3">
    <location>
        <position position="159"/>
    </location>
</feature>
<protein>
    <submittedName>
        <fullName evidence="3">Uncharacterized protein</fullName>
    </submittedName>
</protein>
<feature type="transmembrane region" description="Helical" evidence="2">
    <location>
        <begin position="130"/>
        <end position="158"/>
    </location>
</feature>
<comment type="caution">
    <text evidence="3">The sequence shown here is derived from an EMBL/GenBank/DDBJ whole genome shotgun (WGS) entry which is preliminary data.</text>
</comment>
<evidence type="ECO:0000256" key="2">
    <source>
        <dbReference type="SAM" id="Phobius"/>
    </source>
</evidence>
<accession>A0A9W8MKX5</accession>
<dbReference type="EMBL" id="JANBPK010000736">
    <property type="protein sequence ID" value="KAJ2933757.1"/>
    <property type="molecule type" value="Genomic_DNA"/>
</dbReference>
<proteinExistence type="predicted"/>
<organism evidence="3 4">
    <name type="scientific">Candolleomyces eurysporus</name>
    <dbReference type="NCBI Taxonomy" id="2828524"/>
    <lineage>
        <taxon>Eukaryota</taxon>
        <taxon>Fungi</taxon>
        <taxon>Dikarya</taxon>
        <taxon>Basidiomycota</taxon>
        <taxon>Agaricomycotina</taxon>
        <taxon>Agaricomycetes</taxon>
        <taxon>Agaricomycetidae</taxon>
        <taxon>Agaricales</taxon>
        <taxon>Agaricineae</taxon>
        <taxon>Psathyrellaceae</taxon>
        <taxon>Candolleomyces</taxon>
    </lineage>
</organism>
<feature type="compositionally biased region" description="Basic and acidic residues" evidence="1">
    <location>
        <begin position="86"/>
        <end position="95"/>
    </location>
</feature>
<dbReference type="Proteomes" id="UP001140091">
    <property type="component" value="Unassembled WGS sequence"/>
</dbReference>
<sequence length="159" mass="17569">MSVILGSSSGRVKVSLTDEDGIVEVLDHGSDMIQVVAAWEVTSDTSATMIATACSDKKANTYTKIWRKRRGQTNLRAQTSARRNTRHSETDREDQSLLENCDTSSKPGRRDVRSREESPSGILNLQSTQILVALLTFNLITILFKVDALLILITAAIIY</sequence>
<keyword evidence="2" id="KW-1133">Transmembrane helix</keyword>
<keyword evidence="2" id="KW-0812">Transmembrane</keyword>
<keyword evidence="4" id="KW-1185">Reference proteome</keyword>
<reference evidence="3" key="1">
    <citation type="submission" date="2022-06" db="EMBL/GenBank/DDBJ databases">
        <title>Genome Sequence of Candolleomyces eurysporus.</title>
        <authorList>
            <person name="Buettner E."/>
        </authorList>
    </citation>
    <scope>NUCLEOTIDE SEQUENCE</scope>
    <source>
        <strain evidence="3">VTCC 930004</strain>
    </source>
</reference>
<feature type="region of interest" description="Disordered" evidence="1">
    <location>
        <begin position="76"/>
        <end position="118"/>
    </location>
</feature>
<feature type="compositionally biased region" description="Polar residues" evidence="1">
    <location>
        <begin position="97"/>
        <end position="106"/>
    </location>
</feature>
<dbReference type="AlphaFoldDB" id="A0A9W8MKX5"/>
<gene>
    <name evidence="3" type="ORF">H1R20_g3336</name>
</gene>